<accession>A0A6G5QP80</accession>
<organism evidence="1 2">
    <name type="scientific">Campylobacter rectus</name>
    <name type="common">Wolinella recta</name>
    <dbReference type="NCBI Taxonomy" id="203"/>
    <lineage>
        <taxon>Bacteria</taxon>
        <taxon>Pseudomonadati</taxon>
        <taxon>Campylobacterota</taxon>
        <taxon>Epsilonproteobacteria</taxon>
        <taxon>Campylobacterales</taxon>
        <taxon>Campylobacteraceae</taxon>
        <taxon>Campylobacter</taxon>
    </lineage>
</organism>
<dbReference type="KEGG" id="crx:CRECT_1951"/>
<reference evidence="1 2" key="1">
    <citation type="submission" date="2016-07" db="EMBL/GenBank/DDBJ databases">
        <title>Comparative genomics of the Campylobacter concisus group.</title>
        <authorList>
            <person name="Miller W.G."/>
            <person name="Yee E."/>
            <person name="Chapman M.H."/>
            <person name="Huynh S."/>
            <person name="Bono J.L."/>
            <person name="On S.L.W."/>
            <person name="StLeger J."/>
            <person name="Foster G."/>
            <person name="Parker C.T."/>
        </authorList>
    </citation>
    <scope>NUCLEOTIDE SEQUENCE [LARGE SCALE GENOMIC DNA]</scope>
    <source>
        <strain evidence="1 2">ATCC 33238</strain>
    </source>
</reference>
<evidence type="ECO:0000313" key="2">
    <source>
        <dbReference type="Proteomes" id="UP000502377"/>
    </source>
</evidence>
<protein>
    <submittedName>
        <fullName evidence="1">Uncharacterized protein</fullName>
    </submittedName>
</protein>
<dbReference type="RefSeq" id="WP_039888310.1">
    <property type="nucleotide sequence ID" value="NZ_CP012543.1"/>
</dbReference>
<dbReference type="AlphaFoldDB" id="A0A6G5QP80"/>
<evidence type="ECO:0000313" key="1">
    <source>
        <dbReference type="EMBL" id="QCD47563.1"/>
    </source>
</evidence>
<gene>
    <name evidence="1" type="ORF">CRECT_1951</name>
</gene>
<dbReference type="EMBL" id="CP012543">
    <property type="protein sequence ID" value="QCD47563.1"/>
    <property type="molecule type" value="Genomic_DNA"/>
</dbReference>
<dbReference type="Proteomes" id="UP000502377">
    <property type="component" value="Chromosome"/>
</dbReference>
<proteinExistence type="predicted"/>
<sequence length="174" mass="20478">MRVQIMPDFETARERYGEILRQILAYADYCDANGDEDGAKYRELEDALHKITGKDMSKFNLREWWEADGAENLAFDIALPEPNLVPDITRDELREIVERMSTFEPHETGDEFLDAFWYRPNFAVEGGYFTEFLRLNFKDTYDPRLFERCEQNGEITELGADEITQILWGERGDR</sequence>
<name>A0A6G5QP80_CAMRE</name>